<protein>
    <recommendedName>
        <fullName evidence="3">HAT family dimerization protein</fullName>
    </recommendedName>
</protein>
<organism evidence="1 2">
    <name type="scientific">Rhizoctonia solani 123E</name>
    <dbReference type="NCBI Taxonomy" id="1423351"/>
    <lineage>
        <taxon>Eukaryota</taxon>
        <taxon>Fungi</taxon>
        <taxon>Dikarya</taxon>
        <taxon>Basidiomycota</taxon>
        <taxon>Agaricomycotina</taxon>
        <taxon>Agaricomycetes</taxon>
        <taxon>Cantharellales</taxon>
        <taxon>Ceratobasidiaceae</taxon>
        <taxon>Rhizoctonia</taxon>
    </lineage>
</organism>
<proteinExistence type="predicted"/>
<dbReference type="Proteomes" id="UP000027456">
    <property type="component" value="Unassembled WGS sequence"/>
</dbReference>
<reference evidence="1 2" key="1">
    <citation type="submission" date="2013-12" db="EMBL/GenBank/DDBJ databases">
        <authorList>
            <person name="Cubeta M."/>
            <person name="Pakala S."/>
            <person name="Fedorova N."/>
            <person name="Thomas E."/>
            <person name="Dean R."/>
            <person name="Jabaji S."/>
            <person name="Neate S."/>
            <person name="Toda T."/>
            <person name="Tavantzis S."/>
            <person name="Vilgalys R."/>
            <person name="Bharathan N."/>
            <person name="Pakala S."/>
            <person name="Losada L.S."/>
            <person name="Zafar N."/>
            <person name="Nierman W."/>
        </authorList>
    </citation>
    <scope>NUCLEOTIDE SEQUENCE [LARGE SCALE GENOMIC DNA]</scope>
    <source>
        <strain evidence="1 2">123E</strain>
    </source>
</reference>
<gene>
    <name evidence="1" type="ORF">V565_068140</name>
</gene>
<comment type="caution">
    <text evidence="1">The sequence shown here is derived from an EMBL/GenBank/DDBJ whole genome shotgun (WGS) entry which is preliminary data.</text>
</comment>
<dbReference type="EMBL" id="AZST01000196">
    <property type="protein sequence ID" value="KEP51065.1"/>
    <property type="molecule type" value="Genomic_DNA"/>
</dbReference>
<dbReference type="OrthoDB" id="2423954at2759"/>
<evidence type="ECO:0000313" key="1">
    <source>
        <dbReference type="EMBL" id="KEP51065.1"/>
    </source>
</evidence>
<name>A0A074S0G6_9AGAM</name>
<sequence length="221" mass="25573">MAGVLTKADYASARTGLNTSQSLEHCWGKANQDAFILAIFLNPFNHARLFNPRNALLNQWGLYGIVKRVFRRIFCQENNLELHEAFNDYPESWNEFHPDYWAYEEAQASCNRIGKRFNMVEVWTGIPPYNAYNVGRHQLAHLAIHLLLMVADSAGCEGLFSEMGHIHTKRRNQLAYSKIFDIAIVRMDFESKHAAEGLTRSRLKRRFALPRLSRPFLLSSW</sequence>
<dbReference type="InterPro" id="IPR012337">
    <property type="entry name" value="RNaseH-like_sf"/>
</dbReference>
<keyword evidence="2" id="KW-1185">Reference proteome</keyword>
<accession>A0A074S0G6</accession>
<evidence type="ECO:0008006" key="3">
    <source>
        <dbReference type="Google" id="ProtNLM"/>
    </source>
</evidence>
<dbReference type="AlphaFoldDB" id="A0A074S0G6"/>
<dbReference type="STRING" id="1423351.A0A074S0G6"/>
<dbReference type="SUPFAM" id="SSF53098">
    <property type="entry name" value="Ribonuclease H-like"/>
    <property type="match status" value="1"/>
</dbReference>
<evidence type="ECO:0000313" key="2">
    <source>
        <dbReference type="Proteomes" id="UP000027456"/>
    </source>
</evidence>
<dbReference type="HOGENOM" id="CLU_1251278_0_0_1"/>